<dbReference type="EMBL" id="CM024797">
    <property type="protein sequence ID" value="KAG8000279.1"/>
    <property type="molecule type" value="Genomic_DNA"/>
</dbReference>
<protein>
    <submittedName>
        <fullName evidence="1">Uncharacterized protein</fullName>
    </submittedName>
</protein>
<comment type="caution">
    <text evidence="1">The sequence shown here is derived from an EMBL/GenBank/DDBJ whole genome shotgun (WGS) entry which is preliminary data.</text>
</comment>
<proteinExistence type="predicted"/>
<gene>
    <name evidence="1" type="ORF">GBF38_002508</name>
</gene>
<name>A0ACB7EE42_NIBAL</name>
<organism evidence="1 2">
    <name type="scientific">Nibea albiflora</name>
    <name type="common">Yellow drum</name>
    <name type="synonym">Corvina albiflora</name>
    <dbReference type="NCBI Taxonomy" id="240163"/>
    <lineage>
        <taxon>Eukaryota</taxon>
        <taxon>Metazoa</taxon>
        <taxon>Chordata</taxon>
        <taxon>Craniata</taxon>
        <taxon>Vertebrata</taxon>
        <taxon>Euteleostomi</taxon>
        <taxon>Actinopterygii</taxon>
        <taxon>Neopterygii</taxon>
        <taxon>Teleostei</taxon>
        <taxon>Neoteleostei</taxon>
        <taxon>Acanthomorphata</taxon>
        <taxon>Eupercaria</taxon>
        <taxon>Sciaenidae</taxon>
        <taxon>Nibea</taxon>
    </lineage>
</organism>
<feature type="non-terminal residue" evidence="1">
    <location>
        <position position="1"/>
    </location>
</feature>
<evidence type="ECO:0000313" key="1">
    <source>
        <dbReference type="EMBL" id="KAG8000279.1"/>
    </source>
</evidence>
<reference evidence="1" key="1">
    <citation type="submission" date="2020-04" db="EMBL/GenBank/DDBJ databases">
        <title>A chromosome-scale assembly and high-density genetic map of the yellow drum (Nibea albiflora) genome.</title>
        <authorList>
            <person name="Xu D."/>
            <person name="Zhang W."/>
            <person name="Chen R."/>
            <person name="Tan P."/>
            <person name="Wang L."/>
            <person name="Song H."/>
            <person name="Tian L."/>
            <person name="Zhu Q."/>
            <person name="Wang B."/>
        </authorList>
    </citation>
    <scope>NUCLEOTIDE SEQUENCE</scope>
    <source>
        <strain evidence="1">ZJHYS-2018</strain>
    </source>
</reference>
<sequence length="127" mass="13943">LAVWFSAFASASQDDTQSCSLDAANFTAVVQGYDFGFLRKSRLHEECSQQNNYRWSTQYVGGNKLAVCNKESVQVAGAKSAYFPKDQDCRTTKTSSQLQNSTLEVFINELKTNGVTGVAQYVCLVCG</sequence>
<dbReference type="Proteomes" id="UP000805704">
    <property type="component" value="Chromosome 9"/>
</dbReference>
<keyword evidence="2" id="KW-1185">Reference proteome</keyword>
<evidence type="ECO:0000313" key="2">
    <source>
        <dbReference type="Proteomes" id="UP000805704"/>
    </source>
</evidence>
<accession>A0ACB7EE42</accession>